<dbReference type="PANTHER" id="PTHR20933">
    <property type="entry name" value="F-BOX ONLY PROTEIN 33"/>
    <property type="match status" value="1"/>
</dbReference>
<evidence type="ECO:0000259" key="1">
    <source>
        <dbReference type="PROSITE" id="PS50181"/>
    </source>
</evidence>
<organism evidence="2 3">
    <name type="scientific">Callosobruchus maculatus</name>
    <name type="common">Southern cowpea weevil</name>
    <name type="synonym">Pulse bruchid</name>
    <dbReference type="NCBI Taxonomy" id="64391"/>
    <lineage>
        <taxon>Eukaryota</taxon>
        <taxon>Metazoa</taxon>
        <taxon>Ecdysozoa</taxon>
        <taxon>Arthropoda</taxon>
        <taxon>Hexapoda</taxon>
        <taxon>Insecta</taxon>
        <taxon>Pterygota</taxon>
        <taxon>Neoptera</taxon>
        <taxon>Endopterygota</taxon>
        <taxon>Coleoptera</taxon>
        <taxon>Polyphaga</taxon>
        <taxon>Cucujiformia</taxon>
        <taxon>Chrysomeloidea</taxon>
        <taxon>Chrysomelidae</taxon>
        <taxon>Bruchinae</taxon>
        <taxon>Bruchini</taxon>
        <taxon>Callosobruchus</taxon>
    </lineage>
</organism>
<dbReference type="SMART" id="SM00256">
    <property type="entry name" value="FBOX"/>
    <property type="match status" value="1"/>
</dbReference>
<name>A0A653BE97_CALMS</name>
<dbReference type="SUPFAM" id="SSF81383">
    <property type="entry name" value="F-box domain"/>
    <property type="match status" value="1"/>
</dbReference>
<dbReference type="InterPro" id="IPR001810">
    <property type="entry name" value="F-box_dom"/>
</dbReference>
<dbReference type="PANTHER" id="PTHR20933:SF4">
    <property type="entry name" value="F-BOX INVOLVED IN POLYQ PATHOGENESIS, ISOFORM A"/>
    <property type="match status" value="1"/>
</dbReference>
<gene>
    <name evidence="2" type="ORF">CALMAC_LOCUS245</name>
</gene>
<dbReference type="EMBL" id="CAACVG010000253">
    <property type="protein sequence ID" value="VEN33851.1"/>
    <property type="molecule type" value="Genomic_DNA"/>
</dbReference>
<evidence type="ECO:0000313" key="2">
    <source>
        <dbReference type="EMBL" id="VEN33851.1"/>
    </source>
</evidence>
<dbReference type="Pfam" id="PF12937">
    <property type="entry name" value="F-box-like"/>
    <property type="match status" value="1"/>
</dbReference>
<dbReference type="GO" id="GO:0031398">
    <property type="term" value="P:positive regulation of protein ubiquitination"/>
    <property type="evidence" value="ECO:0007669"/>
    <property type="project" value="TreeGrafter"/>
</dbReference>
<proteinExistence type="predicted"/>
<dbReference type="AlphaFoldDB" id="A0A653BE97"/>
<feature type="domain" description="F-box" evidence="1">
    <location>
        <begin position="28"/>
        <end position="74"/>
    </location>
</feature>
<dbReference type="InterPro" id="IPR036047">
    <property type="entry name" value="F-box-like_dom_sf"/>
</dbReference>
<reference evidence="2 3" key="1">
    <citation type="submission" date="2019-01" db="EMBL/GenBank/DDBJ databases">
        <authorList>
            <person name="Sayadi A."/>
        </authorList>
    </citation>
    <scope>NUCLEOTIDE SEQUENCE [LARGE SCALE GENOMIC DNA]</scope>
</reference>
<keyword evidence="3" id="KW-1185">Reference proteome</keyword>
<evidence type="ECO:0000313" key="3">
    <source>
        <dbReference type="Proteomes" id="UP000410492"/>
    </source>
</evidence>
<sequence>MDAWGTLDIGAATFVRDDLGSSFRRSKKLTIEKLPDKVLLHIFSYLSHKEICRMARVCKRWRLVAYDTRLWKNVSLRPEISGLHVGSLESLLALISVR</sequence>
<dbReference type="Proteomes" id="UP000410492">
    <property type="component" value="Unassembled WGS sequence"/>
</dbReference>
<dbReference type="Gene3D" id="3.80.10.10">
    <property type="entry name" value="Ribonuclease Inhibitor"/>
    <property type="match status" value="1"/>
</dbReference>
<accession>A0A653BE97</accession>
<dbReference type="OrthoDB" id="6778430at2759"/>
<dbReference type="PROSITE" id="PS50181">
    <property type="entry name" value="FBOX"/>
    <property type="match status" value="1"/>
</dbReference>
<protein>
    <recommendedName>
        <fullName evidence="1">F-box domain-containing protein</fullName>
    </recommendedName>
</protein>
<dbReference type="InterPro" id="IPR032675">
    <property type="entry name" value="LRR_dom_sf"/>
</dbReference>